<keyword evidence="3" id="KW-1185">Reference proteome</keyword>
<dbReference type="AlphaFoldDB" id="A0AAN4R4R3"/>
<name>A0AAN4R4R3_9PROT</name>
<accession>A0AAN4R4R3</accession>
<protein>
    <submittedName>
        <fullName evidence="2">Uncharacterized protein</fullName>
    </submittedName>
</protein>
<feature type="compositionally biased region" description="Basic and acidic residues" evidence="1">
    <location>
        <begin position="41"/>
        <end position="56"/>
    </location>
</feature>
<proteinExistence type="predicted"/>
<reference evidence="2 3" key="1">
    <citation type="submission" date="2019-07" db="EMBL/GenBank/DDBJ databases">
        <title>Whole genome shotgun sequence of Asaia bogorensis NBRC 16594.</title>
        <authorList>
            <person name="Hosoyama A."/>
            <person name="Uohara A."/>
            <person name="Ohji S."/>
            <person name="Ichikawa N."/>
        </authorList>
    </citation>
    <scope>NUCLEOTIDE SEQUENCE [LARGE SCALE GENOMIC DNA]</scope>
    <source>
        <strain evidence="2 3">NBRC 16594</strain>
    </source>
</reference>
<evidence type="ECO:0000313" key="3">
    <source>
        <dbReference type="Proteomes" id="UP000321287"/>
    </source>
</evidence>
<dbReference type="EMBL" id="BJVS01000009">
    <property type="protein sequence ID" value="GEL54720.1"/>
    <property type="molecule type" value="Genomic_DNA"/>
</dbReference>
<feature type="compositionally biased region" description="Basic and acidic residues" evidence="1">
    <location>
        <begin position="1"/>
        <end position="15"/>
    </location>
</feature>
<evidence type="ECO:0000256" key="1">
    <source>
        <dbReference type="SAM" id="MobiDB-lite"/>
    </source>
</evidence>
<comment type="caution">
    <text evidence="2">The sequence shown here is derived from an EMBL/GenBank/DDBJ whole genome shotgun (WGS) entry which is preliminary data.</text>
</comment>
<sequence length="56" mass="6054">MAGADREKAWHEGSARTRHNGTTTSGNNGLCHFHSPLLDPPRAEGRENLKDVGTKA</sequence>
<organism evidence="2 3">
    <name type="scientific">Asaia bogorensis NBRC 16594</name>
    <dbReference type="NCBI Taxonomy" id="1231624"/>
    <lineage>
        <taxon>Bacteria</taxon>
        <taxon>Pseudomonadati</taxon>
        <taxon>Pseudomonadota</taxon>
        <taxon>Alphaproteobacteria</taxon>
        <taxon>Acetobacterales</taxon>
        <taxon>Acetobacteraceae</taxon>
        <taxon>Asaia</taxon>
    </lineage>
</organism>
<gene>
    <name evidence="2" type="ORF">ABO01nite_27270</name>
</gene>
<dbReference type="Proteomes" id="UP000321287">
    <property type="component" value="Unassembled WGS sequence"/>
</dbReference>
<feature type="region of interest" description="Disordered" evidence="1">
    <location>
        <begin position="1"/>
        <end position="56"/>
    </location>
</feature>
<evidence type="ECO:0000313" key="2">
    <source>
        <dbReference type="EMBL" id="GEL54720.1"/>
    </source>
</evidence>